<dbReference type="AlphaFoldDB" id="A0A9W6FNM0"/>
<evidence type="ECO:0000313" key="3">
    <source>
        <dbReference type="Proteomes" id="UP001144396"/>
    </source>
</evidence>
<evidence type="ECO:0000313" key="2">
    <source>
        <dbReference type="EMBL" id="GLI27119.1"/>
    </source>
</evidence>
<dbReference type="SUPFAM" id="SSF53850">
    <property type="entry name" value="Periplasmic binding protein-like II"/>
    <property type="match status" value="1"/>
</dbReference>
<dbReference type="InterPro" id="IPR006059">
    <property type="entry name" value="SBP"/>
</dbReference>
<keyword evidence="3" id="KW-1185">Reference proteome</keyword>
<accession>A0A9W6FNM0</accession>
<dbReference type="RefSeq" id="WP_281883381.1">
    <property type="nucleotide sequence ID" value="NZ_BSDP01000001.1"/>
</dbReference>
<name>A0A9W6FNM0_9MICO</name>
<dbReference type="PANTHER" id="PTHR43649:SF12">
    <property type="entry name" value="DIACETYLCHITOBIOSE BINDING PROTEIN DASA"/>
    <property type="match status" value="1"/>
</dbReference>
<feature type="signal peptide" evidence="1">
    <location>
        <begin position="1"/>
        <end position="27"/>
    </location>
</feature>
<organism evidence="2 3">
    <name type="scientific">Agromyces rhizosphaerae</name>
    <dbReference type="NCBI Taxonomy" id="88374"/>
    <lineage>
        <taxon>Bacteria</taxon>
        <taxon>Bacillati</taxon>
        <taxon>Actinomycetota</taxon>
        <taxon>Actinomycetes</taxon>
        <taxon>Micrococcales</taxon>
        <taxon>Microbacteriaceae</taxon>
        <taxon>Agromyces</taxon>
    </lineage>
</organism>
<protein>
    <submittedName>
        <fullName evidence="2">Sugar ABC transporter substrate-binding protein</fullName>
    </submittedName>
</protein>
<evidence type="ECO:0000256" key="1">
    <source>
        <dbReference type="SAM" id="SignalP"/>
    </source>
</evidence>
<comment type="caution">
    <text evidence="2">The sequence shown here is derived from an EMBL/GenBank/DDBJ whole genome shotgun (WGS) entry which is preliminary data.</text>
</comment>
<keyword evidence="1" id="KW-0732">Signal</keyword>
<proteinExistence type="predicted"/>
<dbReference type="Gene3D" id="3.40.190.10">
    <property type="entry name" value="Periplasmic binding protein-like II"/>
    <property type="match status" value="1"/>
</dbReference>
<feature type="chain" id="PRO_5040789543" evidence="1">
    <location>
        <begin position="28"/>
        <end position="440"/>
    </location>
</feature>
<dbReference type="Proteomes" id="UP001144396">
    <property type="component" value="Unassembled WGS sequence"/>
</dbReference>
<dbReference type="Pfam" id="PF01547">
    <property type="entry name" value="SBP_bac_1"/>
    <property type="match status" value="1"/>
</dbReference>
<dbReference type="InterPro" id="IPR050490">
    <property type="entry name" value="Bact_solute-bd_prot1"/>
</dbReference>
<dbReference type="PANTHER" id="PTHR43649">
    <property type="entry name" value="ARABINOSE-BINDING PROTEIN-RELATED"/>
    <property type="match status" value="1"/>
</dbReference>
<reference evidence="2" key="1">
    <citation type="submission" date="2022-12" db="EMBL/GenBank/DDBJ databases">
        <title>Reference genome sequencing for broad-spectrum identification of bacterial and archaeal isolates by mass spectrometry.</title>
        <authorList>
            <person name="Sekiguchi Y."/>
            <person name="Tourlousse D.M."/>
        </authorList>
    </citation>
    <scope>NUCLEOTIDE SEQUENCE</scope>
    <source>
        <strain evidence="2">14</strain>
    </source>
</reference>
<gene>
    <name evidence="2" type="ORF">ARHIZOSPH14_13610</name>
</gene>
<dbReference type="EMBL" id="BSDP01000001">
    <property type="protein sequence ID" value="GLI27119.1"/>
    <property type="molecule type" value="Genomic_DNA"/>
</dbReference>
<sequence>MSNTSKRSRRLLIGTGVALTGAMFALAGCSASGGGSSDGPTEVTVMYKSSEFTEDMIAEFEAENPDITIEFIEYDQTRLNAMVTAGDAPDLVRAGPSANLFAKGLATNLDDYLASSEVLSADSLLPANDAWRWDGSTRGEGSYYGIIKDWSPDATIWQNEALLEEAGVEPLSTTEATSWDDLLDKAIELKDAGVEYPLGLEWQWGITNLFHTMIQQQGGTYYNDDLSEADLTTAEAVRALEWLVDYGTAEVGPTSLNPLPDGQDAPTFIAGNMAMTMDGYWFGGNLQDEAAATVAETATMAPAPTFGERISPVFGGVGAYIPESADDKDAAWKVMEYFMAGPPAEARASTGWGLPIQESLFEFLPSEAAYQQQAIEAATIESEFVKPLPDSPYVTLAQWDQIVDVEVTSAIKGEQSAAEAGQAITDQINVLLAQGKDQLG</sequence>
<dbReference type="PROSITE" id="PS51257">
    <property type="entry name" value="PROKAR_LIPOPROTEIN"/>
    <property type="match status" value="1"/>
</dbReference>